<dbReference type="GO" id="GO:0071709">
    <property type="term" value="P:membrane assembly"/>
    <property type="evidence" value="ECO:0007669"/>
    <property type="project" value="TreeGrafter"/>
</dbReference>
<name>A0A7S4J8V0_9STRA</name>
<protein>
    <recommendedName>
        <fullName evidence="7">TLC domain-containing protein</fullName>
    </recommendedName>
</protein>
<keyword evidence="2 6" id="KW-0812">Transmembrane</keyword>
<dbReference type="GO" id="GO:0007009">
    <property type="term" value="P:plasma membrane organization"/>
    <property type="evidence" value="ECO:0007669"/>
    <property type="project" value="TreeGrafter"/>
</dbReference>
<gene>
    <name evidence="8" type="ORF">OAUR00152_LOCUS24089</name>
</gene>
<dbReference type="AlphaFoldDB" id="A0A7S4J8V0"/>
<dbReference type="GO" id="GO:0055091">
    <property type="term" value="P:phospholipid homeostasis"/>
    <property type="evidence" value="ECO:0007669"/>
    <property type="project" value="TreeGrafter"/>
</dbReference>
<evidence type="ECO:0000256" key="1">
    <source>
        <dbReference type="ARBA" id="ARBA00004141"/>
    </source>
</evidence>
<feature type="domain" description="TLC" evidence="7">
    <location>
        <begin position="142"/>
        <end position="312"/>
    </location>
</feature>
<dbReference type="PANTHER" id="PTHR13439:SF4">
    <property type="entry name" value="TLC DOMAIN-CONTAINING PROTEIN"/>
    <property type="match status" value="1"/>
</dbReference>
<evidence type="ECO:0000256" key="6">
    <source>
        <dbReference type="SAM" id="Phobius"/>
    </source>
</evidence>
<dbReference type="GO" id="GO:0005886">
    <property type="term" value="C:plasma membrane"/>
    <property type="evidence" value="ECO:0007669"/>
    <property type="project" value="TreeGrafter"/>
</dbReference>
<organism evidence="8">
    <name type="scientific">Odontella aurita</name>
    <dbReference type="NCBI Taxonomy" id="265563"/>
    <lineage>
        <taxon>Eukaryota</taxon>
        <taxon>Sar</taxon>
        <taxon>Stramenopiles</taxon>
        <taxon>Ochrophyta</taxon>
        <taxon>Bacillariophyta</taxon>
        <taxon>Mediophyceae</taxon>
        <taxon>Biddulphiophycidae</taxon>
        <taxon>Eupodiscales</taxon>
        <taxon>Odontellaceae</taxon>
        <taxon>Odontella</taxon>
    </lineage>
</organism>
<feature type="transmembrane region" description="Helical" evidence="6">
    <location>
        <begin position="52"/>
        <end position="70"/>
    </location>
</feature>
<dbReference type="EMBL" id="HBKQ01035086">
    <property type="protein sequence ID" value="CAE2256033.1"/>
    <property type="molecule type" value="Transcribed_RNA"/>
</dbReference>
<evidence type="ECO:0000256" key="5">
    <source>
        <dbReference type="SAM" id="MobiDB-lite"/>
    </source>
</evidence>
<accession>A0A7S4J8V0</accession>
<evidence type="ECO:0000256" key="3">
    <source>
        <dbReference type="ARBA" id="ARBA00022989"/>
    </source>
</evidence>
<sequence length="325" mass="36315">MCNPTAAPRVLVEKKHSLLLTTSSFGPTAEEYAKKTDGNSNSKDGIPDQKDLSPTVLSTVVTIFVVVLILRGLEHGMRYAFEGLQNVHPVFEVERNRHILARHIGVDFMASLAVSWVGVANSHVVLNDVREHAFGRSDSMSEDGYRGRMFTYRPAAQRILLLFLGYQVKNTYDSYVWNDGIVFIFHHLLSGVTAWGGMFPGLAHFYAIFFMGISEISTMPLCLLANFDDEFGVVGLGDAFPLAKVAFGALFAVTFIVCRCVIWPVCTHYFIKDCKMALKCESEQAKSRRKWIKMFMTASAGLSALQIVFLGQIIYTVYEEIVKVL</sequence>
<feature type="transmembrane region" description="Helical" evidence="6">
    <location>
        <begin position="291"/>
        <end position="315"/>
    </location>
</feature>
<evidence type="ECO:0000259" key="7">
    <source>
        <dbReference type="Pfam" id="PF03798"/>
    </source>
</evidence>
<keyword evidence="4 6" id="KW-0472">Membrane</keyword>
<proteinExistence type="predicted"/>
<evidence type="ECO:0000256" key="2">
    <source>
        <dbReference type="ARBA" id="ARBA00022692"/>
    </source>
</evidence>
<comment type="subcellular location">
    <subcellularLocation>
        <location evidence="1">Membrane</location>
        <topology evidence="1">Multi-pass membrane protein</topology>
    </subcellularLocation>
</comment>
<feature type="transmembrane region" description="Helical" evidence="6">
    <location>
        <begin position="247"/>
        <end position="271"/>
    </location>
</feature>
<reference evidence="8" key="1">
    <citation type="submission" date="2021-01" db="EMBL/GenBank/DDBJ databases">
        <authorList>
            <person name="Corre E."/>
            <person name="Pelletier E."/>
            <person name="Niang G."/>
            <person name="Scheremetjew M."/>
            <person name="Finn R."/>
            <person name="Kale V."/>
            <person name="Holt S."/>
            <person name="Cochrane G."/>
            <person name="Meng A."/>
            <person name="Brown T."/>
            <person name="Cohen L."/>
        </authorList>
    </citation>
    <scope>NUCLEOTIDE SEQUENCE</scope>
    <source>
        <strain evidence="8">Isolate 1302-5</strain>
    </source>
</reference>
<evidence type="ECO:0000256" key="4">
    <source>
        <dbReference type="ARBA" id="ARBA00023136"/>
    </source>
</evidence>
<dbReference type="GO" id="GO:0097035">
    <property type="term" value="P:regulation of membrane lipid distribution"/>
    <property type="evidence" value="ECO:0007669"/>
    <property type="project" value="TreeGrafter"/>
</dbReference>
<dbReference type="InterPro" id="IPR006634">
    <property type="entry name" value="TLC-dom"/>
</dbReference>
<keyword evidence="3 6" id="KW-1133">Transmembrane helix</keyword>
<dbReference type="PANTHER" id="PTHR13439">
    <property type="entry name" value="CT120 PROTEIN"/>
    <property type="match status" value="1"/>
</dbReference>
<feature type="region of interest" description="Disordered" evidence="5">
    <location>
        <begin position="30"/>
        <end position="49"/>
    </location>
</feature>
<dbReference type="Pfam" id="PF03798">
    <property type="entry name" value="TRAM_LAG1_CLN8"/>
    <property type="match status" value="1"/>
</dbReference>
<evidence type="ECO:0000313" key="8">
    <source>
        <dbReference type="EMBL" id="CAE2256033.1"/>
    </source>
</evidence>
<dbReference type="InterPro" id="IPR050846">
    <property type="entry name" value="TLCD"/>
</dbReference>